<proteinExistence type="predicted"/>
<keyword evidence="3" id="KW-1185">Reference proteome</keyword>
<sequence>MNPPHATLEILGARGRPLRWFLEGAEDQGTPQTSKNSDRGTRRQRNPGSPRTTSPMYPGRREEPGTLQASKQQSRDPAPVRPPRNMISSPYLCLGVSSRRGSRGRSALFSAVSGAQLRSGKRAASRLLRRPLLASFVAPSAECRLAPPPLLTGGLTIPARGARAYSVEAASPDRTDHAAALGTTRAPGLSV</sequence>
<reference evidence="2" key="1">
    <citation type="journal article" date="2022" name="bioRxiv">
        <title>Sequencing and chromosome-scale assembly of the giantPleurodeles waltlgenome.</title>
        <authorList>
            <person name="Brown T."/>
            <person name="Elewa A."/>
            <person name="Iarovenko S."/>
            <person name="Subramanian E."/>
            <person name="Araus A.J."/>
            <person name="Petzold A."/>
            <person name="Susuki M."/>
            <person name="Suzuki K.-i.T."/>
            <person name="Hayashi T."/>
            <person name="Toyoda A."/>
            <person name="Oliveira C."/>
            <person name="Osipova E."/>
            <person name="Leigh N.D."/>
            <person name="Simon A."/>
            <person name="Yun M.H."/>
        </authorList>
    </citation>
    <scope>NUCLEOTIDE SEQUENCE</scope>
    <source>
        <strain evidence="2">20211129_DDA</strain>
        <tissue evidence="2">Liver</tissue>
    </source>
</reference>
<feature type="region of interest" description="Disordered" evidence="1">
    <location>
        <begin position="21"/>
        <end position="90"/>
    </location>
</feature>
<accession>A0AAV7RS26</accession>
<organism evidence="2 3">
    <name type="scientific">Pleurodeles waltl</name>
    <name type="common">Iberian ribbed newt</name>
    <dbReference type="NCBI Taxonomy" id="8319"/>
    <lineage>
        <taxon>Eukaryota</taxon>
        <taxon>Metazoa</taxon>
        <taxon>Chordata</taxon>
        <taxon>Craniata</taxon>
        <taxon>Vertebrata</taxon>
        <taxon>Euteleostomi</taxon>
        <taxon>Amphibia</taxon>
        <taxon>Batrachia</taxon>
        <taxon>Caudata</taxon>
        <taxon>Salamandroidea</taxon>
        <taxon>Salamandridae</taxon>
        <taxon>Pleurodelinae</taxon>
        <taxon>Pleurodeles</taxon>
    </lineage>
</organism>
<evidence type="ECO:0000313" key="3">
    <source>
        <dbReference type="Proteomes" id="UP001066276"/>
    </source>
</evidence>
<feature type="compositionally biased region" description="Polar residues" evidence="1">
    <location>
        <begin position="46"/>
        <end position="55"/>
    </location>
</feature>
<dbReference type="Proteomes" id="UP001066276">
    <property type="component" value="Chromosome 5"/>
</dbReference>
<dbReference type="EMBL" id="JANPWB010000009">
    <property type="protein sequence ID" value="KAJ1155326.1"/>
    <property type="molecule type" value="Genomic_DNA"/>
</dbReference>
<feature type="region of interest" description="Disordered" evidence="1">
    <location>
        <begin position="168"/>
        <end position="191"/>
    </location>
</feature>
<comment type="caution">
    <text evidence="2">The sequence shown here is derived from an EMBL/GenBank/DDBJ whole genome shotgun (WGS) entry which is preliminary data.</text>
</comment>
<evidence type="ECO:0000256" key="1">
    <source>
        <dbReference type="SAM" id="MobiDB-lite"/>
    </source>
</evidence>
<dbReference type="AlphaFoldDB" id="A0AAV7RS26"/>
<name>A0AAV7RS26_PLEWA</name>
<gene>
    <name evidence="2" type="ORF">NDU88_008056</name>
</gene>
<protein>
    <submittedName>
        <fullName evidence="2">Uncharacterized protein</fullName>
    </submittedName>
</protein>
<evidence type="ECO:0000313" key="2">
    <source>
        <dbReference type="EMBL" id="KAJ1155326.1"/>
    </source>
</evidence>